<evidence type="ECO:0000256" key="2">
    <source>
        <dbReference type="ARBA" id="ARBA00022649"/>
    </source>
</evidence>
<sequence length="110" mass="11755">MLAPGQVCWAWLDPAVGREQGGRRPVVVVSGSDYLDVVDSLVVVVPVTGVDRGWDNHVAVSAAGVSGWAMTEQPRTLSRHRLDGVVGPVEAEALVAIRAWLADFLELAVR</sequence>
<dbReference type="EMBL" id="CP014989">
    <property type="protein sequence ID" value="ANS79869.1"/>
    <property type="molecule type" value="Genomic_DNA"/>
</dbReference>
<dbReference type="GO" id="GO:0004521">
    <property type="term" value="F:RNA endonuclease activity"/>
    <property type="evidence" value="ECO:0007669"/>
    <property type="project" value="TreeGrafter"/>
</dbReference>
<dbReference type="InterPro" id="IPR011067">
    <property type="entry name" value="Plasmid_toxin/cell-grow_inhib"/>
</dbReference>
<dbReference type="InterPro" id="IPR003477">
    <property type="entry name" value="PemK-like"/>
</dbReference>
<dbReference type="AlphaFoldDB" id="A0A1B1NEL8"/>
<comment type="similarity">
    <text evidence="1">Belongs to the PemK/MazF family.</text>
</comment>
<dbReference type="GO" id="GO:0003677">
    <property type="term" value="F:DNA binding"/>
    <property type="evidence" value="ECO:0007669"/>
    <property type="project" value="InterPro"/>
</dbReference>
<proteinExistence type="inferred from homology"/>
<dbReference type="STRING" id="1758689.SGUI_2473"/>
<dbReference type="GO" id="GO:0006402">
    <property type="term" value="P:mRNA catabolic process"/>
    <property type="evidence" value="ECO:0007669"/>
    <property type="project" value="TreeGrafter"/>
</dbReference>
<organism evidence="3 4">
    <name type="scientific">Serinicoccus hydrothermalis</name>
    <dbReference type="NCBI Taxonomy" id="1758689"/>
    <lineage>
        <taxon>Bacteria</taxon>
        <taxon>Bacillati</taxon>
        <taxon>Actinomycetota</taxon>
        <taxon>Actinomycetes</taxon>
        <taxon>Micrococcales</taxon>
        <taxon>Ornithinimicrobiaceae</taxon>
        <taxon>Serinicoccus</taxon>
    </lineage>
</organism>
<evidence type="ECO:0000313" key="3">
    <source>
        <dbReference type="EMBL" id="ANS79869.1"/>
    </source>
</evidence>
<name>A0A1B1NEL8_9MICO</name>
<dbReference type="Pfam" id="PF02452">
    <property type="entry name" value="PemK_toxin"/>
    <property type="match status" value="1"/>
</dbReference>
<evidence type="ECO:0000256" key="1">
    <source>
        <dbReference type="ARBA" id="ARBA00007521"/>
    </source>
</evidence>
<dbReference type="Gene3D" id="2.30.30.110">
    <property type="match status" value="1"/>
</dbReference>
<dbReference type="Proteomes" id="UP000092482">
    <property type="component" value="Chromosome"/>
</dbReference>
<keyword evidence="4" id="KW-1185">Reference proteome</keyword>
<dbReference type="GO" id="GO:0016075">
    <property type="term" value="P:rRNA catabolic process"/>
    <property type="evidence" value="ECO:0007669"/>
    <property type="project" value="TreeGrafter"/>
</dbReference>
<dbReference type="SUPFAM" id="SSF50118">
    <property type="entry name" value="Cell growth inhibitor/plasmid maintenance toxic component"/>
    <property type="match status" value="1"/>
</dbReference>
<keyword evidence="2" id="KW-1277">Toxin-antitoxin system</keyword>
<reference evidence="3 4" key="1">
    <citation type="submission" date="2016-03" db="EMBL/GenBank/DDBJ databases">
        <title>Shallow-sea hydrothermal system.</title>
        <authorList>
            <person name="Tang K."/>
        </authorList>
    </citation>
    <scope>NUCLEOTIDE SEQUENCE [LARGE SCALE GENOMIC DNA]</scope>
    <source>
        <strain evidence="3 4">JLT9</strain>
    </source>
</reference>
<gene>
    <name evidence="3" type="ORF">SGUI_2473</name>
</gene>
<dbReference type="KEGG" id="serj:SGUI_2473"/>
<evidence type="ECO:0000313" key="4">
    <source>
        <dbReference type="Proteomes" id="UP000092482"/>
    </source>
</evidence>
<accession>A0A1B1NEL8</accession>
<protein>
    <submittedName>
        <fullName evidence="3">Uncharacterized protein</fullName>
    </submittedName>
</protein>
<dbReference type="PANTHER" id="PTHR33988">
    <property type="entry name" value="ENDORIBONUCLEASE MAZF-RELATED"/>
    <property type="match status" value="1"/>
</dbReference>